<dbReference type="SUPFAM" id="SSF55961">
    <property type="entry name" value="Bet v1-like"/>
    <property type="match status" value="1"/>
</dbReference>
<dbReference type="STRING" id="679936.Sulac_1965"/>
<dbReference type="Gene3D" id="3.30.530.20">
    <property type="match status" value="1"/>
</dbReference>
<dbReference type="Proteomes" id="UP000005439">
    <property type="component" value="Chromosome"/>
</dbReference>
<dbReference type="AlphaFoldDB" id="G8U1D5"/>
<sequence>MPSVEVREVVPASPDHVFAILSDMAAFPRFMKTVESITIIERGDGYTLSEWVAKLQGARFRWVERDEFYPAEGRITYHQVKGDLKTFQGYWALTPTPEGQTEVALLTEFEFGIPMLASLLNPVAKIAIRDNARAMLQAIREELQK</sequence>
<evidence type="ECO:0000313" key="3">
    <source>
        <dbReference type="Proteomes" id="UP000005439"/>
    </source>
</evidence>
<reference evidence="3" key="1">
    <citation type="submission" date="2011-12" db="EMBL/GenBank/DDBJ databases">
        <title>The complete genome of chromosome of Sulfobacillus acidophilus DSM 10332.</title>
        <authorList>
            <person name="Lucas S."/>
            <person name="Han J."/>
            <person name="Lapidus A."/>
            <person name="Bruce D."/>
            <person name="Goodwin L."/>
            <person name="Pitluck S."/>
            <person name="Peters L."/>
            <person name="Kyrpides N."/>
            <person name="Mavromatis K."/>
            <person name="Ivanova N."/>
            <person name="Mikhailova N."/>
            <person name="Chertkov O."/>
            <person name="Saunders E."/>
            <person name="Detter J.C."/>
            <person name="Tapia R."/>
            <person name="Han C."/>
            <person name="Land M."/>
            <person name="Hauser L."/>
            <person name="Markowitz V."/>
            <person name="Cheng J.-F."/>
            <person name="Hugenholtz P."/>
            <person name="Woyke T."/>
            <person name="Wu D."/>
            <person name="Pukall R."/>
            <person name="Gehrich-Schroeter G."/>
            <person name="Schneider S."/>
            <person name="Klenk H.-P."/>
            <person name="Eisen J.A."/>
        </authorList>
    </citation>
    <scope>NUCLEOTIDE SEQUENCE [LARGE SCALE GENOMIC DNA]</scope>
    <source>
        <strain evidence="3">ATCC 700253 / DSM 10332 / NAL</strain>
    </source>
</reference>
<protein>
    <submittedName>
        <fullName evidence="2">Cyclase/dehydrase</fullName>
    </submittedName>
</protein>
<accession>G8U1D5</accession>
<reference evidence="2 3" key="2">
    <citation type="journal article" date="2012" name="Stand. Genomic Sci.">
        <title>Complete genome sequence of the moderately thermophilic mineral-sulfide-oxidizing firmicute Sulfobacillus acidophilus type strain (NAL(T)).</title>
        <authorList>
            <person name="Anderson I."/>
            <person name="Chertkov O."/>
            <person name="Chen A."/>
            <person name="Saunders E."/>
            <person name="Lapidus A."/>
            <person name="Nolan M."/>
            <person name="Lucas S."/>
            <person name="Hammon N."/>
            <person name="Deshpande S."/>
            <person name="Cheng J.F."/>
            <person name="Han C."/>
            <person name="Tapia R."/>
            <person name="Goodwin L.A."/>
            <person name="Pitluck S."/>
            <person name="Liolios K."/>
            <person name="Pagani I."/>
            <person name="Ivanova N."/>
            <person name="Mikhailova N."/>
            <person name="Pati A."/>
            <person name="Palaniappan K."/>
            <person name="Land M."/>
            <person name="Pan C."/>
            <person name="Rohde M."/>
            <person name="Pukall R."/>
            <person name="Goker M."/>
            <person name="Detter J.C."/>
            <person name="Woyke T."/>
            <person name="Bristow J."/>
            <person name="Eisen J.A."/>
            <person name="Markowitz V."/>
            <person name="Hugenholtz P."/>
            <person name="Kyrpides N.C."/>
            <person name="Klenk H.P."/>
            <person name="Mavromatis K."/>
        </authorList>
    </citation>
    <scope>NUCLEOTIDE SEQUENCE [LARGE SCALE GENOMIC DNA]</scope>
    <source>
        <strain evidence="3">ATCC 700253 / DSM 10332 / NAL</strain>
    </source>
</reference>
<evidence type="ECO:0000259" key="1">
    <source>
        <dbReference type="Pfam" id="PF03364"/>
    </source>
</evidence>
<dbReference type="InterPro" id="IPR005031">
    <property type="entry name" value="COQ10_START"/>
</dbReference>
<evidence type="ECO:0000313" key="2">
    <source>
        <dbReference type="EMBL" id="AEW05455.1"/>
    </source>
</evidence>
<dbReference type="InterPro" id="IPR023393">
    <property type="entry name" value="START-like_dom_sf"/>
</dbReference>
<proteinExistence type="predicted"/>
<dbReference type="Pfam" id="PF03364">
    <property type="entry name" value="Polyketide_cyc"/>
    <property type="match status" value="1"/>
</dbReference>
<dbReference type="PATRIC" id="fig|679936.5.peg.2028"/>
<dbReference type="EMBL" id="CP003179">
    <property type="protein sequence ID" value="AEW05455.1"/>
    <property type="molecule type" value="Genomic_DNA"/>
</dbReference>
<name>G8U1D5_SULAD</name>
<dbReference type="HOGENOM" id="CLU_137983_1_0_9"/>
<dbReference type="KEGG" id="sap:Sulac_1965"/>
<gene>
    <name evidence="2" type="ordered locus">Sulac_1965</name>
</gene>
<feature type="domain" description="Coenzyme Q-binding protein COQ10 START" evidence="1">
    <location>
        <begin position="10"/>
        <end position="135"/>
    </location>
</feature>
<keyword evidence="3" id="KW-1185">Reference proteome</keyword>
<organism evidence="2 3">
    <name type="scientific">Sulfobacillus acidophilus (strain ATCC 700253 / DSM 10332 / NAL)</name>
    <dbReference type="NCBI Taxonomy" id="679936"/>
    <lineage>
        <taxon>Bacteria</taxon>
        <taxon>Bacillati</taxon>
        <taxon>Bacillota</taxon>
        <taxon>Clostridia</taxon>
        <taxon>Eubacteriales</taxon>
        <taxon>Clostridiales Family XVII. Incertae Sedis</taxon>
        <taxon>Sulfobacillus</taxon>
    </lineage>
</organism>